<organism evidence="8 9">
    <name type="scientific">candidate division WWE3 bacterium GW2011_GWB1_47_11</name>
    <dbReference type="NCBI Taxonomy" id="1619117"/>
    <lineage>
        <taxon>Bacteria</taxon>
        <taxon>Katanobacteria</taxon>
    </lineage>
</organism>
<keyword evidence="4" id="KW-0460">Magnesium</keyword>
<keyword evidence="3" id="KW-0378">Hydrolase</keyword>
<evidence type="ECO:0000256" key="1">
    <source>
        <dbReference type="ARBA" id="ARBA00001946"/>
    </source>
</evidence>
<dbReference type="AlphaFoldDB" id="A0A0G1RKC8"/>
<gene>
    <name evidence="8" type="ORF">UX79_C0009G0002</name>
</gene>
<evidence type="ECO:0000256" key="6">
    <source>
        <dbReference type="SAM" id="Phobius"/>
    </source>
</evidence>
<keyword evidence="6" id="KW-0812">Transmembrane</keyword>
<dbReference type="EMBL" id="LCNN01000009">
    <property type="protein sequence ID" value="KKU57537.1"/>
    <property type="molecule type" value="Genomic_DNA"/>
</dbReference>
<keyword evidence="2" id="KW-0540">Nuclease</keyword>
<evidence type="ECO:0000256" key="2">
    <source>
        <dbReference type="ARBA" id="ARBA00022722"/>
    </source>
</evidence>
<dbReference type="PROSITE" id="PS50926">
    <property type="entry name" value="TRAM"/>
    <property type="match status" value="1"/>
</dbReference>
<keyword evidence="6" id="KW-0472">Membrane</keyword>
<feature type="domain" description="TRAM" evidence="7">
    <location>
        <begin position="267"/>
        <end position="328"/>
    </location>
</feature>
<accession>A0A0G1RKC8</accession>
<dbReference type="GO" id="GO:0016787">
    <property type="term" value="F:hydrolase activity"/>
    <property type="evidence" value="ECO:0007669"/>
    <property type="project" value="UniProtKB-KW"/>
</dbReference>
<evidence type="ECO:0000313" key="8">
    <source>
        <dbReference type="EMBL" id="KKU57537.1"/>
    </source>
</evidence>
<evidence type="ECO:0000256" key="3">
    <source>
        <dbReference type="ARBA" id="ARBA00022801"/>
    </source>
</evidence>
<name>A0A0G1RKC8_UNCKA</name>
<evidence type="ECO:0000256" key="4">
    <source>
        <dbReference type="ARBA" id="ARBA00022842"/>
    </source>
</evidence>
<dbReference type="SMART" id="SM00670">
    <property type="entry name" value="PINc"/>
    <property type="match status" value="1"/>
</dbReference>
<sequence length="334" mass="37458">MDKGDKRLNDKRPQNGKTAQKPKFSPRSIVIFVRFLIAAICFIAGFNFSNTLFFHENPLFGVPFLAELLVSTAAALFGFSILPNWAIRIKAWFEWLVESAVRKVVSDFWSQQAGRMQQAQRDRQKRQKLEHEQKTKQTLQNNVLLDTSVLIDGRVLLIAKTGFLDTNLVITQPVLGELHLVSDSSDVIKRQKGRRGLDIAKELKKYSNLVVFKNGGDVKDVDKYLVAMAKKFKMKLMTVDFNLNKLAKVEGVAVLNVNDLVEAVKPAFLPGEQIKVKIVHEGKEKQQGIGYLEDGTMLVVEDAKTLVGETVDVKVSKVIQSPAGKMVFCSLLVQ</sequence>
<evidence type="ECO:0000259" key="7">
    <source>
        <dbReference type="PROSITE" id="PS50926"/>
    </source>
</evidence>
<dbReference type="Gene3D" id="3.40.50.1010">
    <property type="entry name" value="5'-nuclease"/>
    <property type="match status" value="1"/>
</dbReference>
<evidence type="ECO:0000256" key="5">
    <source>
        <dbReference type="SAM" id="MobiDB-lite"/>
    </source>
</evidence>
<proteinExistence type="predicted"/>
<dbReference type="InterPro" id="IPR002792">
    <property type="entry name" value="TRAM_dom"/>
</dbReference>
<dbReference type="PATRIC" id="fig|1619117.3.peg.254"/>
<reference evidence="8 9" key="1">
    <citation type="journal article" date="2015" name="Nature">
        <title>rRNA introns, odd ribosomes, and small enigmatic genomes across a large radiation of phyla.</title>
        <authorList>
            <person name="Brown C.T."/>
            <person name="Hug L.A."/>
            <person name="Thomas B.C."/>
            <person name="Sharon I."/>
            <person name="Castelle C.J."/>
            <person name="Singh A."/>
            <person name="Wilkins M.J."/>
            <person name="Williams K.H."/>
            <person name="Banfield J.F."/>
        </authorList>
    </citation>
    <scope>NUCLEOTIDE SEQUENCE [LARGE SCALE GENOMIC DNA]</scope>
</reference>
<protein>
    <submittedName>
        <fullName evidence="8">PIN/TRAM domain protein</fullName>
    </submittedName>
</protein>
<dbReference type="InterPro" id="IPR052041">
    <property type="entry name" value="Nucleic_acid_metab_PIN/TRAM"/>
</dbReference>
<dbReference type="GO" id="GO:0004518">
    <property type="term" value="F:nuclease activity"/>
    <property type="evidence" value="ECO:0007669"/>
    <property type="project" value="UniProtKB-KW"/>
</dbReference>
<feature type="region of interest" description="Disordered" evidence="5">
    <location>
        <begin position="1"/>
        <end position="22"/>
    </location>
</feature>
<feature type="transmembrane region" description="Helical" evidence="6">
    <location>
        <begin position="60"/>
        <end position="82"/>
    </location>
</feature>
<dbReference type="PANTHER" id="PTHR11603">
    <property type="entry name" value="AAA FAMILY ATPASE"/>
    <property type="match status" value="1"/>
</dbReference>
<dbReference type="Pfam" id="PF01938">
    <property type="entry name" value="TRAM"/>
    <property type="match status" value="1"/>
</dbReference>
<dbReference type="InterPro" id="IPR029060">
    <property type="entry name" value="PIN-like_dom_sf"/>
</dbReference>
<dbReference type="InterPro" id="IPR002716">
    <property type="entry name" value="PIN_dom"/>
</dbReference>
<feature type="compositionally biased region" description="Basic and acidic residues" evidence="5">
    <location>
        <begin position="1"/>
        <end position="13"/>
    </location>
</feature>
<dbReference type="PANTHER" id="PTHR11603:SF147">
    <property type="entry name" value="MEMBRANE PROTEIN"/>
    <property type="match status" value="1"/>
</dbReference>
<dbReference type="CDD" id="cd09877">
    <property type="entry name" value="PIN_YacL-like"/>
    <property type="match status" value="1"/>
</dbReference>
<keyword evidence="6" id="KW-1133">Transmembrane helix</keyword>
<evidence type="ECO:0000313" key="9">
    <source>
        <dbReference type="Proteomes" id="UP000034684"/>
    </source>
</evidence>
<dbReference type="Proteomes" id="UP000034684">
    <property type="component" value="Unassembled WGS sequence"/>
</dbReference>
<comment type="caution">
    <text evidence="8">The sequence shown here is derived from an EMBL/GenBank/DDBJ whole genome shotgun (WGS) entry which is preliminary data.</text>
</comment>
<feature type="transmembrane region" description="Helical" evidence="6">
    <location>
        <begin position="29"/>
        <end position="48"/>
    </location>
</feature>
<dbReference type="SUPFAM" id="SSF88723">
    <property type="entry name" value="PIN domain-like"/>
    <property type="match status" value="1"/>
</dbReference>
<comment type="cofactor">
    <cofactor evidence="1">
        <name>Mg(2+)</name>
        <dbReference type="ChEBI" id="CHEBI:18420"/>
    </cofactor>
</comment>